<dbReference type="SMART" id="SM00345">
    <property type="entry name" value="HTH_GNTR"/>
    <property type="match status" value="1"/>
</dbReference>
<dbReference type="Gene3D" id="1.10.10.10">
    <property type="entry name" value="Winged helix-like DNA-binding domain superfamily/Winged helix DNA-binding domain"/>
    <property type="match status" value="1"/>
</dbReference>
<keyword evidence="3" id="KW-0804">Transcription</keyword>
<dbReference type="Pfam" id="PF07729">
    <property type="entry name" value="FCD"/>
    <property type="match status" value="1"/>
</dbReference>
<dbReference type="InterPro" id="IPR036390">
    <property type="entry name" value="WH_DNA-bd_sf"/>
</dbReference>
<name>A0A199P235_9XANT</name>
<evidence type="ECO:0000313" key="6">
    <source>
        <dbReference type="Proteomes" id="UP000093858"/>
    </source>
</evidence>
<dbReference type="InterPro" id="IPR008920">
    <property type="entry name" value="TF_FadR/GntR_C"/>
</dbReference>
<dbReference type="PANTHER" id="PTHR43537">
    <property type="entry name" value="TRANSCRIPTIONAL REGULATOR, GNTR FAMILY"/>
    <property type="match status" value="1"/>
</dbReference>
<dbReference type="InterPro" id="IPR011711">
    <property type="entry name" value="GntR_C"/>
</dbReference>
<evidence type="ECO:0000313" key="5">
    <source>
        <dbReference type="EMBL" id="OAX55051.1"/>
    </source>
</evidence>
<keyword evidence="1" id="KW-0805">Transcription regulation</keyword>
<protein>
    <submittedName>
        <fullName evidence="5">GntR family transcriptional regulator</fullName>
    </submittedName>
</protein>
<dbReference type="GO" id="GO:0003677">
    <property type="term" value="F:DNA binding"/>
    <property type="evidence" value="ECO:0007669"/>
    <property type="project" value="UniProtKB-KW"/>
</dbReference>
<dbReference type="SUPFAM" id="SSF48008">
    <property type="entry name" value="GntR ligand-binding domain-like"/>
    <property type="match status" value="1"/>
</dbReference>
<dbReference type="SMART" id="SM00895">
    <property type="entry name" value="FCD"/>
    <property type="match status" value="1"/>
</dbReference>
<reference evidence="5 6" key="1">
    <citation type="submission" date="2016-04" db="EMBL/GenBank/DDBJ databases">
        <title>Xanthomonas translucens phylogeny.</title>
        <authorList>
            <person name="Langlois P."/>
        </authorList>
    </citation>
    <scope>NUCLEOTIDE SEQUENCE [LARGE SCALE GENOMIC DNA]</scope>
    <source>
        <strain evidence="5 6">B99</strain>
    </source>
</reference>
<dbReference type="SUPFAM" id="SSF46785">
    <property type="entry name" value="Winged helix' DNA-binding domain"/>
    <property type="match status" value="1"/>
</dbReference>
<evidence type="ECO:0000256" key="1">
    <source>
        <dbReference type="ARBA" id="ARBA00023015"/>
    </source>
</evidence>
<accession>A0A199P235</accession>
<dbReference type="InterPro" id="IPR000524">
    <property type="entry name" value="Tscrpt_reg_HTH_GntR"/>
</dbReference>
<dbReference type="Gene3D" id="1.20.120.530">
    <property type="entry name" value="GntR ligand-binding domain-like"/>
    <property type="match status" value="1"/>
</dbReference>
<dbReference type="InterPro" id="IPR036388">
    <property type="entry name" value="WH-like_DNA-bd_sf"/>
</dbReference>
<dbReference type="RefSeq" id="WP_064539709.1">
    <property type="nucleotide sequence ID" value="NZ_LWSU01000216.1"/>
</dbReference>
<evidence type="ECO:0000256" key="3">
    <source>
        <dbReference type="ARBA" id="ARBA00023163"/>
    </source>
</evidence>
<dbReference type="Pfam" id="PF00392">
    <property type="entry name" value="GntR"/>
    <property type="match status" value="1"/>
</dbReference>
<dbReference type="GO" id="GO:0003700">
    <property type="term" value="F:DNA-binding transcription factor activity"/>
    <property type="evidence" value="ECO:0007669"/>
    <property type="project" value="InterPro"/>
</dbReference>
<dbReference type="PROSITE" id="PS50949">
    <property type="entry name" value="HTH_GNTR"/>
    <property type="match status" value="1"/>
</dbReference>
<feature type="domain" description="HTH gntR-type" evidence="4">
    <location>
        <begin position="16"/>
        <end position="83"/>
    </location>
</feature>
<evidence type="ECO:0000256" key="2">
    <source>
        <dbReference type="ARBA" id="ARBA00023125"/>
    </source>
</evidence>
<sequence>MKPHDLGKGGRQFGSTTLSSQLLDALGRDVVAGIYGLQSFPTEAEISSAYATSRSVTREAIKMLTAKGLLSARPRSGIVVRPEQTWSLLDPDVLRWMLERKFSHSLLRSFTEMRQGIEPMAAKLAAQQGNAEAIGKIEHALQRMIAAGHGEDDHLSSDVAFHVAILDATGNPFYMQFHELVNTALSFSIQFTNRIHGHTASIPAHRRVLNAIKSGDGDKAQAAMFTIIHDVRALIAGEESREAKKKKRS</sequence>
<organism evidence="5 6">
    <name type="scientific">Xanthomonas graminis pv. poae</name>
    <dbReference type="NCBI Taxonomy" id="227946"/>
    <lineage>
        <taxon>Bacteria</taxon>
        <taxon>Pseudomonadati</taxon>
        <taxon>Pseudomonadota</taxon>
        <taxon>Gammaproteobacteria</taxon>
        <taxon>Lysobacterales</taxon>
        <taxon>Lysobacteraceae</taxon>
        <taxon>Xanthomonas</taxon>
        <taxon>Xanthomonas translucens group</taxon>
        <taxon>Xanthomonas graminis</taxon>
    </lineage>
</organism>
<evidence type="ECO:0000259" key="4">
    <source>
        <dbReference type="PROSITE" id="PS50949"/>
    </source>
</evidence>
<gene>
    <name evidence="5" type="ORF">A6R73_17925</name>
</gene>
<comment type="caution">
    <text evidence="5">The sequence shown here is derived from an EMBL/GenBank/DDBJ whole genome shotgun (WGS) entry which is preliminary data.</text>
</comment>
<dbReference type="AlphaFoldDB" id="A0A199P235"/>
<dbReference type="PRINTS" id="PR00035">
    <property type="entry name" value="HTHGNTR"/>
</dbReference>
<dbReference type="EMBL" id="LWSU01000216">
    <property type="protein sequence ID" value="OAX55051.1"/>
    <property type="molecule type" value="Genomic_DNA"/>
</dbReference>
<proteinExistence type="predicted"/>
<dbReference type="PANTHER" id="PTHR43537:SF44">
    <property type="entry name" value="GNTR FAMILY REGULATORY PROTEIN"/>
    <property type="match status" value="1"/>
</dbReference>
<dbReference type="Proteomes" id="UP000093858">
    <property type="component" value="Unassembled WGS sequence"/>
</dbReference>
<dbReference type="CDD" id="cd07377">
    <property type="entry name" value="WHTH_GntR"/>
    <property type="match status" value="1"/>
</dbReference>
<keyword evidence="2" id="KW-0238">DNA-binding</keyword>